<dbReference type="Gene3D" id="3.40.630.30">
    <property type="match status" value="1"/>
</dbReference>
<dbReference type="Proteomes" id="UP000176355">
    <property type="component" value="Unassembled WGS sequence"/>
</dbReference>
<proteinExistence type="predicted"/>
<dbReference type="GO" id="GO:0016747">
    <property type="term" value="F:acyltransferase activity, transferring groups other than amino-acyl groups"/>
    <property type="evidence" value="ECO:0007669"/>
    <property type="project" value="InterPro"/>
</dbReference>
<dbReference type="CDD" id="cd04301">
    <property type="entry name" value="NAT_SF"/>
    <property type="match status" value="1"/>
</dbReference>
<evidence type="ECO:0000313" key="2">
    <source>
        <dbReference type="EMBL" id="OHA43494.1"/>
    </source>
</evidence>
<dbReference type="InterPro" id="IPR016181">
    <property type="entry name" value="Acyl_CoA_acyltransferase"/>
</dbReference>
<reference evidence="2 3" key="1">
    <citation type="journal article" date="2016" name="Nat. Commun.">
        <title>Thousands of microbial genomes shed light on interconnected biogeochemical processes in an aquifer system.</title>
        <authorList>
            <person name="Anantharaman K."/>
            <person name="Brown C.T."/>
            <person name="Hug L.A."/>
            <person name="Sharon I."/>
            <person name="Castelle C.J."/>
            <person name="Probst A.J."/>
            <person name="Thomas B.C."/>
            <person name="Singh A."/>
            <person name="Wilkins M.J."/>
            <person name="Karaoz U."/>
            <person name="Brodie E.L."/>
            <person name="Williams K.H."/>
            <person name="Hubbard S.S."/>
            <person name="Banfield J.F."/>
        </authorList>
    </citation>
    <scope>NUCLEOTIDE SEQUENCE [LARGE SCALE GENOMIC DNA]</scope>
</reference>
<organism evidence="2 3">
    <name type="scientific">Candidatus Taylorbacteria bacterium RIFCSPLOWO2_12_FULL_44_15c</name>
    <dbReference type="NCBI Taxonomy" id="1802333"/>
    <lineage>
        <taxon>Bacteria</taxon>
        <taxon>Candidatus Tayloriibacteriota</taxon>
    </lineage>
</organism>
<dbReference type="InterPro" id="IPR000182">
    <property type="entry name" value="GNAT_dom"/>
</dbReference>
<dbReference type="Pfam" id="PF00583">
    <property type="entry name" value="Acetyltransf_1"/>
    <property type="match status" value="1"/>
</dbReference>
<dbReference type="SUPFAM" id="SSF55729">
    <property type="entry name" value="Acyl-CoA N-acyltransferases (Nat)"/>
    <property type="match status" value="1"/>
</dbReference>
<dbReference type="AlphaFoldDB" id="A0A1G2P582"/>
<feature type="domain" description="N-acetyltransferase" evidence="1">
    <location>
        <begin position="17"/>
        <end position="200"/>
    </location>
</feature>
<comment type="caution">
    <text evidence="2">The sequence shown here is derived from an EMBL/GenBank/DDBJ whole genome shotgun (WGS) entry which is preliminary data.</text>
</comment>
<dbReference type="STRING" id="1802333.A3G03_01335"/>
<evidence type="ECO:0000313" key="3">
    <source>
        <dbReference type="Proteomes" id="UP000176355"/>
    </source>
</evidence>
<accession>A0A1G2P582</accession>
<sequence>MEKFEQPKQERQESAEVKILSLNGVDQAIECFADAIARDWPNSKEEATNWVFDEFHNPDSTILGVYDKDNLAGACSLVPLNFVLERTSENEHQLVLVALNQELKIDLSKAIYVGGFSVKREYEGQGIARQLFTFVDNFAINNGYEAIVAHTARPSEKYQKIQALPIALSRYKMRELLLPHKIFYPSPDDLEKVWLYKLLK</sequence>
<gene>
    <name evidence="2" type="ORF">A3G03_01335</name>
</gene>
<protein>
    <recommendedName>
        <fullName evidence="1">N-acetyltransferase domain-containing protein</fullName>
    </recommendedName>
</protein>
<dbReference type="EMBL" id="MHSL01000023">
    <property type="protein sequence ID" value="OHA43494.1"/>
    <property type="molecule type" value="Genomic_DNA"/>
</dbReference>
<name>A0A1G2P582_9BACT</name>
<evidence type="ECO:0000259" key="1">
    <source>
        <dbReference type="PROSITE" id="PS51186"/>
    </source>
</evidence>
<dbReference type="PROSITE" id="PS51186">
    <property type="entry name" value="GNAT"/>
    <property type="match status" value="1"/>
</dbReference>